<evidence type="ECO:0000256" key="1">
    <source>
        <dbReference type="SAM" id="MobiDB-lite"/>
    </source>
</evidence>
<feature type="compositionally biased region" description="Basic and acidic residues" evidence="1">
    <location>
        <begin position="48"/>
        <end position="57"/>
    </location>
</feature>
<dbReference type="HOGENOM" id="CLU_1908048_0_0_1"/>
<protein>
    <submittedName>
        <fullName evidence="2">Uncharacterized protein</fullName>
    </submittedName>
</protein>
<dbReference type="EMBL" id="KN837123">
    <property type="protein sequence ID" value="KIJ43384.1"/>
    <property type="molecule type" value="Genomic_DNA"/>
</dbReference>
<name>A0A0C9V8S1_SPHS4</name>
<keyword evidence="3" id="KW-1185">Reference proteome</keyword>
<evidence type="ECO:0000313" key="2">
    <source>
        <dbReference type="EMBL" id="KIJ43384.1"/>
    </source>
</evidence>
<organism evidence="2 3">
    <name type="scientific">Sphaerobolus stellatus (strain SS14)</name>
    <dbReference type="NCBI Taxonomy" id="990650"/>
    <lineage>
        <taxon>Eukaryota</taxon>
        <taxon>Fungi</taxon>
        <taxon>Dikarya</taxon>
        <taxon>Basidiomycota</taxon>
        <taxon>Agaricomycotina</taxon>
        <taxon>Agaricomycetes</taxon>
        <taxon>Phallomycetidae</taxon>
        <taxon>Geastrales</taxon>
        <taxon>Sphaerobolaceae</taxon>
        <taxon>Sphaerobolus</taxon>
    </lineage>
</organism>
<feature type="compositionally biased region" description="Polar residues" evidence="1">
    <location>
        <begin position="58"/>
        <end position="82"/>
    </location>
</feature>
<accession>A0A0C9V8S1</accession>
<dbReference type="Proteomes" id="UP000054279">
    <property type="component" value="Unassembled WGS sequence"/>
</dbReference>
<gene>
    <name evidence="2" type="ORF">M422DRAFT_253259</name>
</gene>
<reference evidence="2 3" key="1">
    <citation type="submission" date="2014-06" db="EMBL/GenBank/DDBJ databases">
        <title>Evolutionary Origins and Diversification of the Mycorrhizal Mutualists.</title>
        <authorList>
            <consortium name="DOE Joint Genome Institute"/>
            <consortium name="Mycorrhizal Genomics Consortium"/>
            <person name="Kohler A."/>
            <person name="Kuo A."/>
            <person name="Nagy L.G."/>
            <person name="Floudas D."/>
            <person name="Copeland A."/>
            <person name="Barry K.W."/>
            <person name="Cichocki N."/>
            <person name="Veneault-Fourrey C."/>
            <person name="LaButti K."/>
            <person name="Lindquist E.A."/>
            <person name="Lipzen A."/>
            <person name="Lundell T."/>
            <person name="Morin E."/>
            <person name="Murat C."/>
            <person name="Riley R."/>
            <person name="Ohm R."/>
            <person name="Sun H."/>
            <person name="Tunlid A."/>
            <person name="Henrissat B."/>
            <person name="Grigoriev I.V."/>
            <person name="Hibbett D.S."/>
            <person name="Martin F."/>
        </authorList>
    </citation>
    <scope>NUCLEOTIDE SEQUENCE [LARGE SCALE GENOMIC DNA]</scope>
    <source>
        <strain evidence="2 3">SS14</strain>
    </source>
</reference>
<feature type="compositionally biased region" description="Polar residues" evidence="1">
    <location>
        <begin position="108"/>
        <end position="133"/>
    </location>
</feature>
<dbReference type="AlphaFoldDB" id="A0A0C9V8S1"/>
<feature type="compositionally biased region" description="Basic residues" evidence="1">
    <location>
        <begin position="95"/>
        <end position="104"/>
    </location>
</feature>
<feature type="region of interest" description="Disordered" evidence="1">
    <location>
        <begin position="1"/>
        <end position="133"/>
    </location>
</feature>
<proteinExistence type="predicted"/>
<sequence>MTGSGVLPPESSDDPIPTPTTKDGAAPKRSAAVALHNTTPSRLRATKRPNDGNENADRQVTQVSPTQRSTPLLPLDSQSGLPTPSPRPQSDKQRLRGLHFKRKIAGSLTMTSRPIDPHSSSPHTQSPLSFPLP</sequence>
<evidence type="ECO:0000313" key="3">
    <source>
        <dbReference type="Proteomes" id="UP000054279"/>
    </source>
</evidence>